<evidence type="ECO:0000256" key="1">
    <source>
        <dbReference type="ARBA" id="ARBA00022714"/>
    </source>
</evidence>
<reference evidence="9" key="1">
    <citation type="submission" date="2013-10" db="EMBL/GenBank/DDBJ databases">
        <title>Genomic analysis of the causative agents of coccidiosis in chickens.</title>
        <authorList>
            <person name="Reid A.J."/>
            <person name="Blake D."/>
            <person name="Billington K."/>
            <person name="Browne H."/>
            <person name="Dunn M."/>
            <person name="Hung S."/>
            <person name="Kawahara F."/>
            <person name="Miranda-Saavedra D."/>
            <person name="Mourier T."/>
            <person name="Nagra H."/>
            <person name="Otto T.D."/>
            <person name="Rawlings N."/>
            <person name="Sanchez A."/>
            <person name="Sanders M."/>
            <person name="Subramaniam C."/>
            <person name="Tay Y."/>
            <person name="Dear P."/>
            <person name="Doerig C."/>
            <person name="Gruber A."/>
            <person name="Parkinson J."/>
            <person name="Shirley M."/>
            <person name="Wan K.L."/>
            <person name="Berriman M."/>
            <person name="Tomley F."/>
            <person name="Pain A."/>
        </authorList>
    </citation>
    <scope>NUCLEOTIDE SEQUENCE [LARGE SCALE GENOMIC DNA]</scope>
    <source>
        <strain evidence="9">Houghton</strain>
    </source>
</reference>
<dbReference type="Gene3D" id="3.40.30.10">
    <property type="entry name" value="Glutaredoxin"/>
    <property type="match status" value="1"/>
</dbReference>
<reference evidence="9" key="2">
    <citation type="submission" date="2013-10" db="EMBL/GenBank/DDBJ databases">
        <authorList>
            <person name="Aslett M."/>
        </authorList>
    </citation>
    <scope>NUCLEOTIDE SEQUENCE [LARGE SCALE GENOMIC DNA]</scope>
    <source>
        <strain evidence="9">Houghton</strain>
    </source>
</reference>
<dbReference type="PANTHER" id="PTHR10293:SF16">
    <property type="entry name" value="GLUTAREDOXIN-RELATED PROTEIN 5, MITOCHONDRIAL"/>
    <property type="match status" value="1"/>
</dbReference>
<dbReference type="PROSITE" id="PS51354">
    <property type="entry name" value="GLUTAREDOXIN_2"/>
    <property type="match status" value="1"/>
</dbReference>
<evidence type="ECO:0000256" key="4">
    <source>
        <dbReference type="ARBA" id="ARBA00023014"/>
    </source>
</evidence>
<feature type="domain" description="Glutaredoxin" evidence="8">
    <location>
        <begin position="119"/>
        <end position="182"/>
    </location>
</feature>
<dbReference type="SUPFAM" id="SSF52833">
    <property type="entry name" value="Thioredoxin-like"/>
    <property type="match status" value="1"/>
</dbReference>
<feature type="chain" id="PRO_5004673863" evidence="7">
    <location>
        <begin position="37"/>
        <end position="229"/>
    </location>
</feature>
<protein>
    <submittedName>
        <fullName evidence="9">PKC-interacting cousin of thioredoxin, putative</fullName>
    </submittedName>
</protein>
<dbReference type="AlphaFoldDB" id="U6KY50"/>
<dbReference type="VEuPathDB" id="ToxoDB:ETH2_1433700"/>
<dbReference type="Proteomes" id="UP000030747">
    <property type="component" value="Unassembled WGS sequence"/>
</dbReference>
<keyword evidence="7" id="KW-0732">Signal</keyword>
<evidence type="ECO:0000256" key="2">
    <source>
        <dbReference type="ARBA" id="ARBA00022723"/>
    </source>
</evidence>
<sequence>MREASRQLLLPPPQLQLLLPHLVLLLLLQLPAFTVGYSVRSSLSLNFFPPDQPSKPVSPLLSYRNLSNGVPQPFLGPSSALKSVNLLSPAGDSNSGPPAVSPEALQRVEDLVKKNKLFVFLKGTPDEPQCGFSRVTVQALQACGVEQIPYFDILSDPELREAAKVFGQWQTFPQVYVNQELIGGCDIILEMFRNQSLHELLKDHNLVEPTNPEPQSTGARPPHRSTLHP</sequence>
<keyword evidence="10" id="KW-1185">Reference proteome</keyword>
<dbReference type="Pfam" id="PF00462">
    <property type="entry name" value="Glutaredoxin"/>
    <property type="match status" value="1"/>
</dbReference>
<dbReference type="GO" id="GO:0046872">
    <property type="term" value="F:metal ion binding"/>
    <property type="evidence" value="ECO:0007669"/>
    <property type="project" value="UniProtKB-KW"/>
</dbReference>
<gene>
    <name evidence="9" type="ORF">ETH_00022385</name>
</gene>
<dbReference type="InterPro" id="IPR033658">
    <property type="entry name" value="GRX_PICOT-like"/>
</dbReference>
<dbReference type="GO" id="GO:0005739">
    <property type="term" value="C:mitochondrion"/>
    <property type="evidence" value="ECO:0007669"/>
    <property type="project" value="UniProtKB-ARBA"/>
</dbReference>
<dbReference type="RefSeq" id="XP_013232623.1">
    <property type="nucleotide sequence ID" value="XM_013377169.1"/>
</dbReference>
<dbReference type="GO" id="GO:0051537">
    <property type="term" value="F:2 iron, 2 sulfur cluster binding"/>
    <property type="evidence" value="ECO:0007669"/>
    <property type="project" value="UniProtKB-KW"/>
</dbReference>
<dbReference type="InterPro" id="IPR004480">
    <property type="entry name" value="Monothiol_GRX-rel"/>
</dbReference>
<evidence type="ECO:0000256" key="5">
    <source>
        <dbReference type="ARBA" id="ARBA00023284"/>
    </source>
</evidence>
<dbReference type="InterPro" id="IPR002109">
    <property type="entry name" value="Glutaredoxin"/>
</dbReference>
<evidence type="ECO:0000313" key="10">
    <source>
        <dbReference type="Proteomes" id="UP000030747"/>
    </source>
</evidence>
<dbReference type="CDD" id="cd03028">
    <property type="entry name" value="GRX_PICOT_like"/>
    <property type="match status" value="1"/>
</dbReference>
<dbReference type="OrthoDB" id="415696at2759"/>
<evidence type="ECO:0000256" key="3">
    <source>
        <dbReference type="ARBA" id="ARBA00023004"/>
    </source>
</evidence>
<evidence type="ECO:0000259" key="8">
    <source>
        <dbReference type="Pfam" id="PF00462"/>
    </source>
</evidence>
<dbReference type="EMBL" id="HG675676">
    <property type="protein sequence ID" value="CDJ41873.1"/>
    <property type="molecule type" value="Genomic_DNA"/>
</dbReference>
<dbReference type="GeneID" id="25253589"/>
<dbReference type="PANTHER" id="PTHR10293">
    <property type="entry name" value="GLUTAREDOXIN FAMILY MEMBER"/>
    <property type="match status" value="1"/>
</dbReference>
<accession>U6KY50</accession>
<name>U6KY50_EIMTE</name>
<dbReference type="InterPro" id="IPR036249">
    <property type="entry name" value="Thioredoxin-like_sf"/>
</dbReference>
<keyword evidence="4" id="KW-0411">Iron-sulfur</keyword>
<keyword evidence="1" id="KW-0001">2Fe-2S</keyword>
<keyword evidence="3" id="KW-0408">Iron</keyword>
<dbReference type="VEuPathDB" id="ToxoDB:ETH_00022385"/>
<evidence type="ECO:0000313" key="9">
    <source>
        <dbReference type="EMBL" id="CDJ41873.1"/>
    </source>
</evidence>
<keyword evidence="5" id="KW-0676">Redox-active center</keyword>
<feature type="signal peptide" evidence="7">
    <location>
        <begin position="1"/>
        <end position="36"/>
    </location>
</feature>
<feature type="region of interest" description="Disordered" evidence="6">
    <location>
        <begin position="206"/>
        <end position="229"/>
    </location>
</feature>
<evidence type="ECO:0000256" key="6">
    <source>
        <dbReference type="SAM" id="MobiDB-lite"/>
    </source>
</evidence>
<evidence type="ECO:0000256" key="7">
    <source>
        <dbReference type="SAM" id="SignalP"/>
    </source>
</evidence>
<proteinExistence type="predicted"/>
<organism evidence="9 10">
    <name type="scientific">Eimeria tenella</name>
    <name type="common">Coccidian parasite</name>
    <dbReference type="NCBI Taxonomy" id="5802"/>
    <lineage>
        <taxon>Eukaryota</taxon>
        <taxon>Sar</taxon>
        <taxon>Alveolata</taxon>
        <taxon>Apicomplexa</taxon>
        <taxon>Conoidasida</taxon>
        <taxon>Coccidia</taxon>
        <taxon>Eucoccidiorida</taxon>
        <taxon>Eimeriorina</taxon>
        <taxon>Eimeriidae</taxon>
        <taxon>Eimeria</taxon>
    </lineage>
</organism>
<keyword evidence="2" id="KW-0479">Metal-binding</keyword>